<dbReference type="Gene3D" id="1.20.1070.10">
    <property type="entry name" value="Rhodopsin 7-helix transmembrane proteins"/>
    <property type="match status" value="1"/>
</dbReference>
<dbReference type="GO" id="GO:0004930">
    <property type="term" value="F:G protein-coupled receptor activity"/>
    <property type="evidence" value="ECO:0007669"/>
    <property type="project" value="UniProtKB-KW"/>
</dbReference>
<reference evidence="11" key="1">
    <citation type="submission" date="2025-08" db="UniProtKB">
        <authorList>
            <consortium name="RefSeq"/>
        </authorList>
    </citation>
    <scope>IDENTIFICATION</scope>
    <source>
        <tissue evidence="11">Sperm</tissue>
    </source>
</reference>
<feature type="transmembrane region" description="Helical" evidence="8">
    <location>
        <begin position="159"/>
        <end position="179"/>
    </location>
</feature>
<dbReference type="PANTHER" id="PTHR22750">
    <property type="entry name" value="G-PROTEIN COUPLED RECEPTOR"/>
    <property type="match status" value="1"/>
</dbReference>
<dbReference type="GeneID" id="116939293"/>
<dbReference type="KEGG" id="pmrn:116939293"/>
<dbReference type="RefSeq" id="XP_032803392.1">
    <property type="nucleotide sequence ID" value="XM_032947501.1"/>
</dbReference>
<gene>
    <name evidence="11" type="primary">LOC116939293</name>
</gene>
<dbReference type="SUPFAM" id="SSF81321">
    <property type="entry name" value="Family A G protein-coupled receptor-like"/>
    <property type="match status" value="1"/>
</dbReference>
<keyword evidence="10" id="KW-1185">Reference proteome</keyword>
<evidence type="ECO:0000256" key="6">
    <source>
        <dbReference type="ARBA" id="ARBA00023136"/>
    </source>
</evidence>
<dbReference type="AlphaFoldDB" id="A0AAJ7WMY5"/>
<keyword evidence="3 8" id="KW-0812">Transmembrane</keyword>
<accession>A0AAJ7WMY5</accession>
<keyword evidence="7" id="KW-0807">Transducer</keyword>
<keyword evidence="2" id="KW-1003">Cell membrane</keyword>
<evidence type="ECO:0000256" key="7">
    <source>
        <dbReference type="ARBA" id="ARBA00023224"/>
    </source>
</evidence>
<evidence type="ECO:0000259" key="9">
    <source>
        <dbReference type="PROSITE" id="PS50262"/>
    </source>
</evidence>
<evidence type="ECO:0000256" key="2">
    <source>
        <dbReference type="ARBA" id="ARBA00022475"/>
    </source>
</evidence>
<evidence type="ECO:0000256" key="3">
    <source>
        <dbReference type="ARBA" id="ARBA00022692"/>
    </source>
</evidence>
<keyword evidence="4 8" id="KW-1133">Transmembrane helix</keyword>
<feature type="domain" description="G-protein coupled receptors family 1 profile" evidence="9">
    <location>
        <begin position="31"/>
        <end position="256"/>
    </location>
</feature>
<dbReference type="GO" id="GO:0005886">
    <property type="term" value="C:plasma membrane"/>
    <property type="evidence" value="ECO:0007669"/>
    <property type="project" value="UniProtKB-SubCell"/>
</dbReference>
<feature type="transmembrane region" description="Helical" evidence="8">
    <location>
        <begin position="14"/>
        <end position="40"/>
    </location>
</feature>
<feature type="transmembrane region" description="Helical" evidence="8">
    <location>
        <begin position="243"/>
        <end position="263"/>
    </location>
</feature>
<evidence type="ECO:0000256" key="1">
    <source>
        <dbReference type="ARBA" id="ARBA00004651"/>
    </source>
</evidence>
<dbReference type="Proteomes" id="UP001318040">
    <property type="component" value="Chromosome 5"/>
</dbReference>
<keyword evidence="5" id="KW-0675">Receptor</keyword>
<dbReference type="InterPro" id="IPR000276">
    <property type="entry name" value="GPCR_Rhodpsn"/>
</dbReference>
<dbReference type="InterPro" id="IPR017452">
    <property type="entry name" value="GPCR_Rhodpsn_7TM"/>
</dbReference>
<organism evidence="10 11">
    <name type="scientific">Petromyzon marinus</name>
    <name type="common">Sea lamprey</name>
    <dbReference type="NCBI Taxonomy" id="7757"/>
    <lineage>
        <taxon>Eukaryota</taxon>
        <taxon>Metazoa</taxon>
        <taxon>Chordata</taxon>
        <taxon>Craniata</taxon>
        <taxon>Vertebrata</taxon>
        <taxon>Cyclostomata</taxon>
        <taxon>Hyperoartia</taxon>
        <taxon>Petromyzontiformes</taxon>
        <taxon>Petromyzontidae</taxon>
        <taxon>Petromyzon</taxon>
    </lineage>
</organism>
<evidence type="ECO:0000313" key="10">
    <source>
        <dbReference type="Proteomes" id="UP001318040"/>
    </source>
</evidence>
<keyword evidence="5" id="KW-0297">G-protein coupled receptor</keyword>
<keyword evidence="6 8" id="KW-0472">Membrane</keyword>
<dbReference type="Pfam" id="PF00001">
    <property type="entry name" value="7tm_1"/>
    <property type="match status" value="1"/>
</dbReference>
<protein>
    <submittedName>
        <fullName evidence="11">Melanocortin receptor 3-like</fullName>
    </submittedName>
</protein>
<comment type="subcellular location">
    <subcellularLocation>
        <location evidence="1">Cell membrane</location>
        <topology evidence="1">Multi-pass membrane protein</topology>
    </subcellularLocation>
</comment>
<feature type="transmembrane region" description="Helical" evidence="8">
    <location>
        <begin position="86"/>
        <end position="106"/>
    </location>
</feature>
<name>A0AAJ7WMY5_PETMA</name>
<feature type="transmembrane region" description="Helical" evidence="8">
    <location>
        <begin position="127"/>
        <end position="147"/>
    </location>
</feature>
<dbReference type="PRINTS" id="PR00237">
    <property type="entry name" value="GPCRRHODOPSN"/>
</dbReference>
<proteinExistence type="predicted"/>
<dbReference type="CDD" id="cd00637">
    <property type="entry name" value="7tm_classA_rhodopsin-like"/>
    <property type="match status" value="1"/>
</dbReference>
<evidence type="ECO:0000256" key="8">
    <source>
        <dbReference type="SAM" id="Phobius"/>
    </source>
</evidence>
<evidence type="ECO:0000313" key="11">
    <source>
        <dbReference type="RefSeq" id="XP_032803392.1"/>
    </source>
</evidence>
<evidence type="ECO:0000256" key="5">
    <source>
        <dbReference type="ARBA" id="ARBA00023040"/>
    </source>
</evidence>
<evidence type="ECO:0000256" key="4">
    <source>
        <dbReference type="ARBA" id="ARBA00022989"/>
    </source>
</evidence>
<sequence length="278" mass="31775">MGLPLMSLKTTPGIVLLMLFHVCLVTCSVASNVLLLVALLNARHLLRKNNYIYTFSITLSDLVVSASWFYYVFYKRHSRFNPFHDAVNLVLVIHGISLITILAAMIDRYLAVQHPFRYKQMMTRTKVLFVIVFIWLWPLVTTVARAYSQNASASLGYSIIVFSIVMFGVMSIVNVKLYIVTKRQQRREPRAKGASRQRYAWLIIIASMVFLILWTPSMIHSGTCYTFDLCIPFYSLAADPLSVLRAMNTLTTPLIFLLGSPLTRSSLKDLLHKLRCKR</sequence>
<dbReference type="PROSITE" id="PS50262">
    <property type="entry name" value="G_PROTEIN_RECEP_F1_2"/>
    <property type="match status" value="1"/>
</dbReference>
<feature type="transmembrane region" description="Helical" evidence="8">
    <location>
        <begin position="52"/>
        <end position="74"/>
    </location>
</feature>
<feature type="transmembrane region" description="Helical" evidence="8">
    <location>
        <begin position="199"/>
        <end position="219"/>
    </location>
</feature>